<dbReference type="GO" id="GO:0016757">
    <property type="term" value="F:glycosyltransferase activity"/>
    <property type="evidence" value="ECO:0007669"/>
    <property type="project" value="UniProtKB-KW"/>
</dbReference>
<keyword evidence="2" id="KW-1003">Cell membrane</keyword>
<sequence length="285" mass="31336">MSAKEVHRFGPSDVSVVVCTMNSVTGIERCLLSLREAHVGEVIVVDASSTDGTREIAVAIADVLLDDPGTGLGNARNIGISHTTKPLILNMGSDNVLPEGQLQIMIDSLAELNVQGVSAQTLIEGNNYSSKGLNAWRKGRFVPGPAEVIGTPTLFDGEVLRSSPFDPSRRFSDDSELCERWARNFDAHFAISEAYFLEVGKTSWDEVKIRCRMYGISDEEVYSRGVENGWGYRRKLKSISHPLRADLITPIKRLPFAQGVSNAPFLIAFTAMRYGSWLKKASRKS</sequence>
<feature type="domain" description="Glycosyltransferase 2-like" evidence="6">
    <location>
        <begin position="15"/>
        <end position="133"/>
    </location>
</feature>
<dbReference type="GO" id="GO:0005886">
    <property type="term" value="C:plasma membrane"/>
    <property type="evidence" value="ECO:0007669"/>
    <property type="project" value="UniProtKB-SubCell"/>
</dbReference>
<reference evidence="7" key="1">
    <citation type="submission" date="2020-05" db="EMBL/GenBank/DDBJ databases">
        <authorList>
            <person name="Chiriac C."/>
            <person name="Salcher M."/>
            <person name="Ghai R."/>
            <person name="Kavagutti S V."/>
        </authorList>
    </citation>
    <scope>NUCLEOTIDE SEQUENCE</scope>
</reference>
<keyword evidence="4" id="KW-0808">Transferase</keyword>
<accession>A0A6J7GPJ7</accession>
<evidence type="ECO:0000256" key="4">
    <source>
        <dbReference type="ARBA" id="ARBA00022679"/>
    </source>
</evidence>
<evidence type="ECO:0000259" key="6">
    <source>
        <dbReference type="Pfam" id="PF00535"/>
    </source>
</evidence>
<dbReference type="AlphaFoldDB" id="A0A6J7GPJ7"/>
<evidence type="ECO:0000256" key="1">
    <source>
        <dbReference type="ARBA" id="ARBA00004236"/>
    </source>
</evidence>
<dbReference type="InterPro" id="IPR029044">
    <property type="entry name" value="Nucleotide-diphossugar_trans"/>
</dbReference>
<evidence type="ECO:0000256" key="2">
    <source>
        <dbReference type="ARBA" id="ARBA00022475"/>
    </source>
</evidence>
<dbReference type="EMBL" id="CAFBMC010000117">
    <property type="protein sequence ID" value="CAB4910427.1"/>
    <property type="molecule type" value="Genomic_DNA"/>
</dbReference>
<name>A0A6J7GPJ7_9ZZZZ</name>
<dbReference type="Pfam" id="PF00535">
    <property type="entry name" value="Glycos_transf_2"/>
    <property type="match status" value="1"/>
</dbReference>
<evidence type="ECO:0000256" key="5">
    <source>
        <dbReference type="ARBA" id="ARBA00023136"/>
    </source>
</evidence>
<proteinExistence type="predicted"/>
<keyword evidence="5" id="KW-0472">Membrane</keyword>
<comment type="subcellular location">
    <subcellularLocation>
        <location evidence="1">Cell membrane</location>
    </subcellularLocation>
</comment>
<dbReference type="InterPro" id="IPR001173">
    <property type="entry name" value="Glyco_trans_2-like"/>
</dbReference>
<gene>
    <name evidence="7" type="ORF">UFOPK3495_01550</name>
</gene>
<keyword evidence="3" id="KW-0328">Glycosyltransferase</keyword>
<dbReference type="CDD" id="cd00761">
    <property type="entry name" value="Glyco_tranf_GTA_type"/>
    <property type="match status" value="1"/>
</dbReference>
<protein>
    <submittedName>
        <fullName evidence="7">Unannotated protein</fullName>
    </submittedName>
</protein>
<dbReference type="SUPFAM" id="SSF53448">
    <property type="entry name" value="Nucleotide-diphospho-sugar transferases"/>
    <property type="match status" value="1"/>
</dbReference>
<evidence type="ECO:0000313" key="7">
    <source>
        <dbReference type="EMBL" id="CAB4910427.1"/>
    </source>
</evidence>
<dbReference type="PANTHER" id="PTHR43646:SF2">
    <property type="entry name" value="GLYCOSYLTRANSFERASE 2-LIKE DOMAIN-CONTAINING PROTEIN"/>
    <property type="match status" value="1"/>
</dbReference>
<dbReference type="Gene3D" id="3.90.550.10">
    <property type="entry name" value="Spore Coat Polysaccharide Biosynthesis Protein SpsA, Chain A"/>
    <property type="match status" value="1"/>
</dbReference>
<organism evidence="7">
    <name type="scientific">freshwater metagenome</name>
    <dbReference type="NCBI Taxonomy" id="449393"/>
    <lineage>
        <taxon>unclassified sequences</taxon>
        <taxon>metagenomes</taxon>
        <taxon>ecological metagenomes</taxon>
    </lineage>
</organism>
<evidence type="ECO:0000256" key="3">
    <source>
        <dbReference type="ARBA" id="ARBA00022676"/>
    </source>
</evidence>
<dbReference type="PANTHER" id="PTHR43646">
    <property type="entry name" value="GLYCOSYLTRANSFERASE"/>
    <property type="match status" value="1"/>
</dbReference>